<dbReference type="SUPFAM" id="SSF49373">
    <property type="entry name" value="Invasin/intimin cell-adhesion fragments"/>
    <property type="match status" value="1"/>
</dbReference>
<proteinExistence type="predicted"/>
<organism evidence="1 2">
    <name type="scientific">Companilactobacillus kimchiensis</name>
    <dbReference type="NCBI Taxonomy" id="993692"/>
    <lineage>
        <taxon>Bacteria</taxon>
        <taxon>Bacillati</taxon>
        <taxon>Bacillota</taxon>
        <taxon>Bacilli</taxon>
        <taxon>Lactobacillales</taxon>
        <taxon>Lactobacillaceae</taxon>
        <taxon>Companilactobacillus</taxon>
    </lineage>
</organism>
<evidence type="ECO:0000313" key="1">
    <source>
        <dbReference type="EMBL" id="KRN99446.1"/>
    </source>
</evidence>
<dbReference type="STRING" id="993692.IV57_GL002574"/>
<protein>
    <submittedName>
        <fullName evidence="1">Cell surface SD repeat-containing protein</fullName>
    </submittedName>
</protein>
<dbReference type="Gene3D" id="2.60.40.1080">
    <property type="match status" value="1"/>
</dbReference>
<accession>A0A0R2LHB5</accession>
<dbReference type="Proteomes" id="UP000051006">
    <property type="component" value="Unassembled WGS sequence"/>
</dbReference>
<dbReference type="AlphaFoldDB" id="A0A0R2LHB5"/>
<name>A0A0R2LHB5_9LACO</name>
<evidence type="ECO:0000313" key="2">
    <source>
        <dbReference type="Proteomes" id="UP000051006"/>
    </source>
</evidence>
<reference evidence="1 2" key="1">
    <citation type="journal article" date="2015" name="Genome Announc.">
        <title>Expanding the biotechnology potential of lactobacilli through comparative genomics of 213 strains and associated genera.</title>
        <authorList>
            <person name="Sun Z."/>
            <person name="Harris H.M."/>
            <person name="McCann A."/>
            <person name="Guo C."/>
            <person name="Argimon S."/>
            <person name="Zhang W."/>
            <person name="Yang X."/>
            <person name="Jeffery I.B."/>
            <person name="Cooney J.C."/>
            <person name="Kagawa T.F."/>
            <person name="Liu W."/>
            <person name="Song Y."/>
            <person name="Salvetti E."/>
            <person name="Wrobel A."/>
            <person name="Rasinkangas P."/>
            <person name="Parkhill J."/>
            <person name="Rea M.C."/>
            <person name="O'Sullivan O."/>
            <person name="Ritari J."/>
            <person name="Douillard F.P."/>
            <person name="Paul Ross R."/>
            <person name="Yang R."/>
            <person name="Briner A.E."/>
            <person name="Felis G.E."/>
            <person name="de Vos W.M."/>
            <person name="Barrangou R."/>
            <person name="Klaenhammer T.R."/>
            <person name="Caufield P.W."/>
            <person name="Cui Y."/>
            <person name="Zhang H."/>
            <person name="O'Toole P.W."/>
        </authorList>
    </citation>
    <scope>NUCLEOTIDE SEQUENCE [LARGE SCALE GENOMIC DNA]</scope>
    <source>
        <strain evidence="1 2">DSM 24716</strain>
    </source>
</reference>
<sequence length="637" mass="70204">MLPLLLLSLTTSHEQRVRADDEEIVVTPKFTPNKDPKKFLGIWMSNGYGLQPNPDSYTTVGKQVTLRTSAGRSVWSVILGLLDGAHYRWWQSTDGKNWSKVDKSDNGHKKNFSVTPTKVGTVWYQLDTQYYTLLTPYLKTHIYSRVAAVHTLSESVNATDLDVTVDDDYLYNTSDELSNTTYAHAIPIPDNSTGILSWSVDNTNLATVDEDGQVTANNKGISGSVKVLATMTNDDGSKITRPVSVEIGGGLDDRTVNSGETANFELKGNTGGDGDDDGNTGSVTVDWYKYAPGSNSKVKVASGPDTNYTTDKTTFADDGSYFQAIITIKAGKVTKTITSNKAKLTVIPAGKPDISIINKITDDTYPHENNTDLILNDIINDDSVTYRGSITNESLEGTLKNGNYVIPLRSGTQINSVKVAGETLTSDQYTTIFDDETDSDNLVIPIKDLNPTESKAIEVNTTVQGILKNTSFKSTPYVYGTDNDNGVYRQDGMTETLNYLSNQIEPQIQDIDFGAISAYSKNTLKYRPNELNNPNNIVDVEDYRRDKGALQVYVSQDNEFIHESKSATLPASLRYYNNGSHTDILNNKVLISETDIGITLDPIAWNKSEGLLLHINDNQLLTGKYSTTLTWYFENSI</sequence>
<keyword evidence="2" id="KW-1185">Reference proteome</keyword>
<dbReference type="InterPro" id="IPR008964">
    <property type="entry name" value="Invasin/intimin_cell_adhesion"/>
</dbReference>
<dbReference type="EMBL" id="JQCF01000009">
    <property type="protein sequence ID" value="KRN99446.1"/>
    <property type="molecule type" value="Genomic_DNA"/>
</dbReference>
<dbReference type="PATRIC" id="fig|993692.3.peg.2625"/>
<comment type="caution">
    <text evidence="1">The sequence shown here is derived from an EMBL/GenBank/DDBJ whole genome shotgun (WGS) entry which is preliminary data.</text>
</comment>
<gene>
    <name evidence="1" type="ORF">IV57_GL002574</name>
</gene>